<feature type="domain" description="ASCH" evidence="1">
    <location>
        <begin position="30"/>
        <end position="150"/>
    </location>
</feature>
<name>A0AB34QZX8_BACPU</name>
<dbReference type="PIRSF" id="PIRSF021320">
    <property type="entry name" value="DUF984"/>
    <property type="match status" value="1"/>
</dbReference>
<dbReference type="Pfam" id="PF04266">
    <property type="entry name" value="ASCH"/>
    <property type="match status" value="1"/>
</dbReference>
<reference evidence="2 3" key="1">
    <citation type="submission" date="2014-12" db="EMBL/GenBank/DDBJ databases">
        <title>Draft Genome Sequences of Five Spore-Forming Food Isolates of Bacillus pumilus.</title>
        <authorList>
            <person name="de Jong A."/>
            <person name="van Heel A.J."/>
            <person name="Montalban-Lopez M."/>
            <person name="Krawczyk A.O."/>
            <person name="Berendsen E.M."/>
            <person name="Wells-Bennik M."/>
            <person name="Kuipers O.P."/>
        </authorList>
    </citation>
    <scope>NUCLEOTIDE SEQUENCE [LARGE SCALE GENOMIC DNA]</scope>
    <source>
        <strain evidence="2 3">B4127</strain>
    </source>
</reference>
<evidence type="ECO:0000259" key="1">
    <source>
        <dbReference type="SMART" id="SM01022"/>
    </source>
</evidence>
<sequence length="153" mass="17492">MMNQKSTLFWETYWKEKSESAPIDASVSAWAFGANPDHLLDLVLKGKKTATCSGHLFYEKEQEPLPKAGQYAVILDSHDEPKAIIEITHVDVMPMNEVPESFAQAEGEGDLSYNYWYRAHQAFFTEALKPYGLEFKEDMLLVCERFKLVYSAT</sequence>
<comment type="caution">
    <text evidence="2">The sequence shown here is derived from an EMBL/GenBank/DDBJ whole genome shotgun (WGS) entry which is preliminary data.</text>
</comment>
<accession>A0AB34QZX8</accession>
<dbReference type="SUPFAM" id="SSF88697">
    <property type="entry name" value="PUA domain-like"/>
    <property type="match status" value="1"/>
</dbReference>
<dbReference type="AlphaFoldDB" id="A0AB34QZX8"/>
<organism evidence="2 3">
    <name type="scientific">Bacillus pumilus</name>
    <name type="common">Bacillus mesentericus</name>
    <dbReference type="NCBI Taxonomy" id="1408"/>
    <lineage>
        <taxon>Bacteria</taxon>
        <taxon>Bacillati</taxon>
        <taxon>Bacillota</taxon>
        <taxon>Bacilli</taxon>
        <taxon>Bacillales</taxon>
        <taxon>Bacillaceae</taxon>
        <taxon>Bacillus</taxon>
    </lineage>
</organism>
<dbReference type="PANTHER" id="PTHR39203:SF1">
    <property type="entry name" value="CYTOPLASMIC PROTEIN"/>
    <property type="match status" value="1"/>
</dbReference>
<evidence type="ECO:0000313" key="3">
    <source>
        <dbReference type="Proteomes" id="UP000031978"/>
    </source>
</evidence>
<proteinExistence type="predicted"/>
<dbReference type="CDD" id="cd06553">
    <property type="entry name" value="ASCH_Ef3133_like"/>
    <property type="match status" value="1"/>
</dbReference>
<dbReference type="SMART" id="SM01022">
    <property type="entry name" value="ASCH"/>
    <property type="match status" value="1"/>
</dbReference>
<dbReference type="InterPro" id="IPR007374">
    <property type="entry name" value="ASCH_domain"/>
</dbReference>
<dbReference type="Proteomes" id="UP000031978">
    <property type="component" value="Unassembled WGS sequence"/>
</dbReference>
<dbReference type="InterPro" id="IPR015947">
    <property type="entry name" value="PUA-like_sf"/>
</dbReference>
<dbReference type="Gene3D" id="3.10.400.10">
    <property type="entry name" value="Sulfate adenylyltransferase"/>
    <property type="match status" value="1"/>
</dbReference>
<dbReference type="EMBL" id="JXCL01000001">
    <property type="protein sequence ID" value="KIL25826.1"/>
    <property type="molecule type" value="Genomic_DNA"/>
</dbReference>
<evidence type="ECO:0000313" key="2">
    <source>
        <dbReference type="EMBL" id="KIL25826.1"/>
    </source>
</evidence>
<dbReference type="InterPro" id="IPR009326">
    <property type="entry name" value="DUF984"/>
</dbReference>
<gene>
    <name evidence="2" type="ORF">B4127_1302</name>
</gene>
<dbReference type="PANTHER" id="PTHR39203">
    <property type="entry name" value="CYTOPLASMIC PROTEIN-RELATED"/>
    <property type="match status" value="1"/>
</dbReference>
<protein>
    <recommendedName>
        <fullName evidence="1">ASCH domain-containing protein</fullName>
    </recommendedName>
</protein>